<dbReference type="EMBL" id="KZ504719">
    <property type="protein sequence ID" value="PKU61348.1"/>
    <property type="molecule type" value="Genomic_DNA"/>
</dbReference>
<evidence type="ECO:0000313" key="1">
    <source>
        <dbReference type="EMBL" id="PKU61348.1"/>
    </source>
</evidence>
<gene>
    <name evidence="1" type="ORF">MA16_Dca028729</name>
</gene>
<sequence length="96" mass="11720">MRDARRRRFRREPDLNPELVQRVEKDLLNIMSGGTVDNILLWFRLGWLFYCLIKQLFNIKILIFMLKNYFKKLKESRPKRNLYAAFHFIFKIAVAI</sequence>
<dbReference type="AlphaFoldDB" id="A0A2I0VD62"/>
<evidence type="ECO:0000313" key="2">
    <source>
        <dbReference type="Proteomes" id="UP000233837"/>
    </source>
</evidence>
<dbReference type="STRING" id="906689.A0A2I0VD62"/>
<keyword evidence="2" id="KW-1185">Reference proteome</keyword>
<reference evidence="1 2" key="2">
    <citation type="journal article" date="2017" name="Nature">
        <title>The Apostasia genome and the evolution of orchids.</title>
        <authorList>
            <person name="Zhang G.Q."/>
            <person name="Liu K.W."/>
            <person name="Li Z."/>
            <person name="Lohaus R."/>
            <person name="Hsiao Y.Y."/>
            <person name="Niu S.C."/>
            <person name="Wang J.Y."/>
            <person name="Lin Y.C."/>
            <person name="Xu Q."/>
            <person name="Chen L.J."/>
            <person name="Yoshida K."/>
            <person name="Fujiwara S."/>
            <person name="Wang Z.W."/>
            <person name="Zhang Y.Q."/>
            <person name="Mitsuda N."/>
            <person name="Wang M."/>
            <person name="Liu G.H."/>
            <person name="Pecoraro L."/>
            <person name="Huang H.X."/>
            <person name="Xiao X.J."/>
            <person name="Lin M."/>
            <person name="Wu X.Y."/>
            <person name="Wu W.L."/>
            <person name="Chen Y.Y."/>
            <person name="Chang S.B."/>
            <person name="Sakamoto S."/>
            <person name="Ohme-Takagi M."/>
            <person name="Yagi M."/>
            <person name="Zeng S.J."/>
            <person name="Shen C.Y."/>
            <person name="Yeh C.M."/>
            <person name="Luo Y.B."/>
            <person name="Tsai W.C."/>
            <person name="Van de Peer Y."/>
            <person name="Liu Z.J."/>
        </authorList>
    </citation>
    <scope>NUCLEOTIDE SEQUENCE [LARGE SCALE GENOMIC DNA]</scope>
    <source>
        <tissue evidence="1">The whole plant</tissue>
    </source>
</reference>
<reference evidence="1 2" key="1">
    <citation type="journal article" date="2016" name="Sci. Rep.">
        <title>The Dendrobium catenatum Lindl. genome sequence provides insights into polysaccharide synthase, floral development and adaptive evolution.</title>
        <authorList>
            <person name="Zhang G.Q."/>
            <person name="Xu Q."/>
            <person name="Bian C."/>
            <person name="Tsai W.C."/>
            <person name="Yeh C.M."/>
            <person name="Liu K.W."/>
            <person name="Yoshida K."/>
            <person name="Zhang L.S."/>
            <person name="Chang S.B."/>
            <person name="Chen F."/>
            <person name="Shi Y."/>
            <person name="Su Y.Y."/>
            <person name="Zhang Y.Q."/>
            <person name="Chen L.J."/>
            <person name="Yin Y."/>
            <person name="Lin M."/>
            <person name="Huang H."/>
            <person name="Deng H."/>
            <person name="Wang Z.W."/>
            <person name="Zhu S.L."/>
            <person name="Zhao X."/>
            <person name="Deng C."/>
            <person name="Niu S.C."/>
            <person name="Huang J."/>
            <person name="Wang M."/>
            <person name="Liu G.H."/>
            <person name="Yang H.J."/>
            <person name="Xiao X.J."/>
            <person name="Hsiao Y.Y."/>
            <person name="Wu W.L."/>
            <person name="Chen Y.Y."/>
            <person name="Mitsuda N."/>
            <person name="Ohme-Takagi M."/>
            <person name="Luo Y.B."/>
            <person name="Van de Peer Y."/>
            <person name="Liu Z.J."/>
        </authorList>
    </citation>
    <scope>NUCLEOTIDE SEQUENCE [LARGE SCALE GENOMIC DNA]</scope>
    <source>
        <tissue evidence="1">The whole plant</tissue>
    </source>
</reference>
<proteinExistence type="predicted"/>
<protein>
    <submittedName>
        <fullName evidence="1">Uncharacterized protein</fullName>
    </submittedName>
</protein>
<dbReference type="Proteomes" id="UP000233837">
    <property type="component" value="Unassembled WGS sequence"/>
</dbReference>
<name>A0A2I0VD62_9ASPA</name>
<organism evidence="1 2">
    <name type="scientific">Dendrobium catenatum</name>
    <dbReference type="NCBI Taxonomy" id="906689"/>
    <lineage>
        <taxon>Eukaryota</taxon>
        <taxon>Viridiplantae</taxon>
        <taxon>Streptophyta</taxon>
        <taxon>Embryophyta</taxon>
        <taxon>Tracheophyta</taxon>
        <taxon>Spermatophyta</taxon>
        <taxon>Magnoliopsida</taxon>
        <taxon>Liliopsida</taxon>
        <taxon>Asparagales</taxon>
        <taxon>Orchidaceae</taxon>
        <taxon>Epidendroideae</taxon>
        <taxon>Malaxideae</taxon>
        <taxon>Dendrobiinae</taxon>
        <taxon>Dendrobium</taxon>
    </lineage>
</organism>
<accession>A0A2I0VD62</accession>